<organism evidence="7 8">
    <name type="scientific">Dissostichus mawsoni</name>
    <name type="common">Antarctic cod</name>
    <dbReference type="NCBI Taxonomy" id="36200"/>
    <lineage>
        <taxon>Eukaryota</taxon>
        <taxon>Metazoa</taxon>
        <taxon>Chordata</taxon>
        <taxon>Craniata</taxon>
        <taxon>Vertebrata</taxon>
        <taxon>Euteleostomi</taxon>
        <taxon>Actinopterygii</taxon>
        <taxon>Neopterygii</taxon>
        <taxon>Teleostei</taxon>
        <taxon>Neoteleostei</taxon>
        <taxon>Acanthomorphata</taxon>
        <taxon>Eupercaria</taxon>
        <taxon>Perciformes</taxon>
        <taxon>Notothenioidei</taxon>
        <taxon>Nototheniidae</taxon>
        <taxon>Dissostichus</taxon>
    </lineage>
</organism>
<dbReference type="OrthoDB" id="1906957at2759"/>
<dbReference type="InterPro" id="IPR041715">
    <property type="entry name" value="HisRS-like_core"/>
</dbReference>
<dbReference type="InterPro" id="IPR045864">
    <property type="entry name" value="aa-tRNA-synth_II/BPL/LPL"/>
</dbReference>
<dbReference type="GO" id="GO:0005739">
    <property type="term" value="C:mitochondrion"/>
    <property type="evidence" value="ECO:0007669"/>
    <property type="project" value="TreeGrafter"/>
</dbReference>
<dbReference type="PANTHER" id="PTHR11476:SF7">
    <property type="entry name" value="HISTIDINE--TRNA LIGASE"/>
    <property type="match status" value="1"/>
</dbReference>
<dbReference type="GO" id="GO:0006427">
    <property type="term" value="P:histidyl-tRNA aminoacylation"/>
    <property type="evidence" value="ECO:0007669"/>
    <property type="project" value="TreeGrafter"/>
</dbReference>
<dbReference type="GO" id="GO:0032543">
    <property type="term" value="P:mitochondrial translation"/>
    <property type="evidence" value="ECO:0007669"/>
    <property type="project" value="TreeGrafter"/>
</dbReference>
<dbReference type="PANTHER" id="PTHR11476">
    <property type="entry name" value="HISTIDYL-TRNA SYNTHETASE"/>
    <property type="match status" value="1"/>
</dbReference>
<evidence type="ECO:0000313" key="8">
    <source>
        <dbReference type="Proteomes" id="UP000518266"/>
    </source>
</evidence>
<accession>A0A7J5XLQ5</accession>
<comment type="catalytic activity">
    <reaction evidence="3">
        <text>tRNA(His) + L-histidine + ATP = L-histidyl-tRNA(His) + AMP + diphosphate + H(+)</text>
        <dbReference type="Rhea" id="RHEA:17313"/>
        <dbReference type="Rhea" id="RHEA-COMP:9665"/>
        <dbReference type="Rhea" id="RHEA-COMP:9689"/>
        <dbReference type="ChEBI" id="CHEBI:15378"/>
        <dbReference type="ChEBI" id="CHEBI:30616"/>
        <dbReference type="ChEBI" id="CHEBI:33019"/>
        <dbReference type="ChEBI" id="CHEBI:57595"/>
        <dbReference type="ChEBI" id="CHEBI:78442"/>
        <dbReference type="ChEBI" id="CHEBI:78527"/>
        <dbReference type="ChEBI" id="CHEBI:456215"/>
        <dbReference type="EC" id="6.1.1.21"/>
    </reaction>
</comment>
<evidence type="ECO:0000259" key="5">
    <source>
        <dbReference type="Pfam" id="PF03129"/>
    </source>
</evidence>
<evidence type="ECO:0000256" key="4">
    <source>
        <dbReference type="SAM" id="MobiDB-lite"/>
    </source>
</evidence>
<dbReference type="SUPFAM" id="SSF55681">
    <property type="entry name" value="Class II aaRS and biotin synthetases"/>
    <property type="match status" value="1"/>
</dbReference>
<sequence>MQSSDKRRSQTRASRNTQHGRKKISPIIGQAKVQQCIMGTAVFSGVVQEQPQQPITTVVFDLSLARGLDYYTGIIYEGFLTQTGIAAEAQNSSGAEESVSVGSVAGGGRYDGLVGMFDPKGRKVPCVGVSIGIERIFSIMEQKAEAEVMYKKNPKLLSQLQYCEDSGIPLVAILGEQELKDGVVKLRAADISRADLIAEIKRKTSEA</sequence>
<evidence type="ECO:0000256" key="2">
    <source>
        <dbReference type="ARBA" id="ARBA00022741"/>
    </source>
</evidence>
<dbReference type="GO" id="GO:0003723">
    <property type="term" value="F:RNA binding"/>
    <property type="evidence" value="ECO:0007669"/>
    <property type="project" value="TreeGrafter"/>
</dbReference>
<dbReference type="Gene3D" id="3.40.50.800">
    <property type="entry name" value="Anticodon-binding domain"/>
    <property type="match status" value="1"/>
</dbReference>
<keyword evidence="8" id="KW-1185">Reference proteome</keyword>
<dbReference type="InterPro" id="IPR004154">
    <property type="entry name" value="Anticodon-bd"/>
</dbReference>
<name>A0A7J5XLQ5_DISMA</name>
<reference evidence="7 8" key="1">
    <citation type="submission" date="2020-03" db="EMBL/GenBank/DDBJ databases">
        <title>Dissostichus mawsoni Genome sequencing and assembly.</title>
        <authorList>
            <person name="Park H."/>
        </authorList>
    </citation>
    <scope>NUCLEOTIDE SEQUENCE [LARGE SCALE GENOMIC DNA]</scope>
    <source>
        <strain evidence="7">DM0001</strain>
        <tissue evidence="7">Muscle</tissue>
    </source>
</reference>
<comment type="caution">
    <text evidence="7">The sequence shown here is derived from an EMBL/GenBank/DDBJ whole genome shotgun (WGS) entry which is preliminary data.</text>
</comment>
<dbReference type="Proteomes" id="UP000518266">
    <property type="component" value="Unassembled WGS sequence"/>
</dbReference>
<evidence type="ECO:0000256" key="1">
    <source>
        <dbReference type="ARBA" id="ARBA00012815"/>
    </source>
</evidence>
<keyword evidence="2" id="KW-0547">Nucleotide-binding</keyword>
<feature type="domain" description="Anticodon-binding" evidence="5">
    <location>
        <begin position="144"/>
        <end position="190"/>
    </location>
</feature>
<dbReference type="AlphaFoldDB" id="A0A7J5XLQ5"/>
<dbReference type="EC" id="6.1.1.21" evidence="1"/>
<feature type="domain" description="Class II Histidinyl-tRNA synthetase (HisRS)-like catalytic core" evidence="6">
    <location>
        <begin position="54"/>
        <end position="136"/>
    </location>
</feature>
<feature type="region of interest" description="Disordered" evidence="4">
    <location>
        <begin position="1"/>
        <end position="24"/>
    </location>
</feature>
<evidence type="ECO:0000313" key="7">
    <source>
        <dbReference type="EMBL" id="KAF3837783.1"/>
    </source>
</evidence>
<dbReference type="GO" id="GO:0005829">
    <property type="term" value="C:cytosol"/>
    <property type="evidence" value="ECO:0007669"/>
    <property type="project" value="TreeGrafter"/>
</dbReference>
<protein>
    <recommendedName>
        <fullName evidence="1">histidine--tRNA ligase</fullName>
        <ecNumber evidence="1">6.1.1.21</ecNumber>
    </recommendedName>
</protein>
<evidence type="ECO:0000259" key="6">
    <source>
        <dbReference type="Pfam" id="PF13393"/>
    </source>
</evidence>
<evidence type="ECO:0000256" key="3">
    <source>
        <dbReference type="ARBA" id="ARBA00047639"/>
    </source>
</evidence>
<dbReference type="GO" id="GO:0004821">
    <property type="term" value="F:histidine-tRNA ligase activity"/>
    <property type="evidence" value="ECO:0007669"/>
    <property type="project" value="UniProtKB-EC"/>
</dbReference>
<dbReference type="Pfam" id="PF13393">
    <property type="entry name" value="tRNA-synt_His"/>
    <property type="match status" value="1"/>
</dbReference>
<dbReference type="GO" id="GO:0000166">
    <property type="term" value="F:nucleotide binding"/>
    <property type="evidence" value="ECO:0007669"/>
    <property type="project" value="UniProtKB-KW"/>
</dbReference>
<dbReference type="InterPro" id="IPR036621">
    <property type="entry name" value="Anticodon-bd_dom_sf"/>
</dbReference>
<dbReference type="GO" id="GO:0042802">
    <property type="term" value="F:identical protein binding"/>
    <property type="evidence" value="ECO:0007669"/>
    <property type="project" value="TreeGrafter"/>
</dbReference>
<dbReference type="SUPFAM" id="SSF52954">
    <property type="entry name" value="Class II aaRS ABD-related"/>
    <property type="match status" value="1"/>
</dbReference>
<gene>
    <name evidence="7" type="ORF">F7725_009551</name>
</gene>
<dbReference type="EMBL" id="JAAKFY010000022">
    <property type="protein sequence ID" value="KAF3837783.1"/>
    <property type="molecule type" value="Genomic_DNA"/>
</dbReference>
<dbReference type="Gene3D" id="3.30.930.10">
    <property type="entry name" value="Bira Bifunctional Protein, Domain 2"/>
    <property type="match status" value="1"/>
</dbReference>
<dbReference type="Pfam" id="PF03129">
    <property type="entry name" value="HGTP_anticodon"/>
    <property type="match status" value="1"/>
</dbReference>
<proteinExistence type="predicted"/>